<accession>A0A5C5RVQ2</accession>
<organism evidence="8 9">
    <name type="scientific">Tsukamurella conjunctivitidis</name>
    <dbReference type="NCBI Taxonomy" id="2592068"/>
    <lineage>
        <taxon>Bacteria</taxon>
        <taxon>Bacillati</taxon>
        <taxon>Actinomycetota</taxon>
        <taxon>Actinomycetes</taxon>
        <taxon>Mycobacteriales</taxon>
        <taxon>Tsukamurellaceae</taxon>
        <taxon>Tsukamurella</taxon>
    </lineage>
</organism>
<evidence type="ECO:0000313" key="9">
    <source>
        <dbReference type="Proteomes" id="UP000319375"/>
    </source>
</evidence>
<dbReference type="GO" id="GO:0030313">
    <property type="term" value="C:cell envelope"/>
    <property type="evidence" value="ECO:0007669"/>
    <property type="project" value="UniProtKB-SubCell"/>
</dbReference>
<protein>
    <submittedName>
        <fullName evidence="8">LppX_LprAFG lipoprotein</fullName>
    </submittedName>
</protein>
<dbReference type="EMBL" id="VIGX01000017">
    <property type="protein sequence ID" value="TWS27119.1"/>
    <property type="molecule type" value="Genomic_DNA"/>
</dbReference>
<keyword evidence="3" id="KW-0472">Membrane</keyword>
<feature type="region of interest" description="Disordered" evidence="7">
    <location>
        <begin position="1"/>
        <end position="37"/>
    </location>
</feature>
<dbReference type="InterPro" id="IPR029046">
    <property type="entry name" value="LolA/LolB/LppX"/>
</dbReference>
<keyword evidence="3" id="KW-1003">Cell membrane</keyword>
<keyword evidence="9" id="KW-1185">Reference proteome</keyword>
<feature type="region of interest" description="Disordered" evidence="7">
    <location>
        <begin position="64"/>
        <end position="93"/>
    </location>
</feature>
<keyword evidence="6 8" id="KW-0449">Lipoprotein</keyword>
<evidence type="ECO:0000256" key="7">
    <source>
        <dbReference type="SAM" id="MobiDB-lite"/>
    </source>
</evidence>
<dbReference type="Pfam" id="PF07161">
    <property type="entry name" value="LppX_LprAFG"/>
    <property type="match status" value="1"/>
</dbReference>
<name>A0A5C5RVQ2_9ACTN</name>
<reference evidence="8 9" key="1">
    <citation type="submission" date="2019-06" db="EMBL/GenBank/DDBJ databases">
        <title>Tsukamurella conjunctivitidis sp. nov., Tsukamurella assacharolytica sp. nov. and Tsukamurella sputae sp. nov. isolated from patients with conjunctivitis, bacteraemia (lymphoma) and respiratory infection (sputum) in Hong Kong.</title>
        <authorList>
            <person name="Teng J.L.L."/>
            <person name="Lee H.H."/>
            <person name="Fong J.Y.H."/>
            <person name="Fok K.M.N."/>
            <person name="Lau S.K.P."/>
            <person name="Woo P.C.Y."/>
        </authorList>
    </citation>
    <scope>NUCLEOTIDE SEQUENCE [LARGE SCALE GENOMIC DNA]</scope>
    <source>
        <strain evidence="8 9">HKU72</strain>
    </source>
</reference>
<comment type="similarity">
    <text evidence="2">Belongs to the LppX/LprAFG lipoprotein family.</text>
</comment>
<proteinExistence type="inferred from homology"/>
<feature type="compositionally biased region" description="Low complexity" evidence="7">
    <location>
        <begin position="68"/>
        <end position="90"/>
    </location>
</feature>
<dbReference type="SUPFAM" id="SSF89392">
    <property type="entry name" value="Prokaryotic lipoproteins and lipoprotein localization factors"/>
    <property type="match status" value="1"/>
</dbReference>
<dbReference type="Proteomes" id="UP000319375">
    <property type="component" value="Unassembled WGS sequence"/>
</dbReference>
<evidence type="ECO:0000256" key="1">
    <source>
        <dbReference type="ARBA" id="ARBA00004196"/>
    </source>
</evidence>
<dbReference type="AlphaFoldDB" id="A0A5C5RVQ2"/>
<evidence type="ECO:0000256" key="2">
    <source>
        <dbReference type="ARBA" id="ARBA00009194"/>
    </source>
</evidence>
<evidence type="ECO:0000256" key="6">
    <source>
        <dbReference type="ARBA" id="ARBA00023288"/>
    </source>
</evidence>
<evidence type="ECO:0000256" key="4">
    <source>
        <dbReference type="ARBA" id="ARBA00022729"/>
    </source>
</evidence>
<evidence type="ECO:0000256" key="5">
    <source>
        <dbReference type="ARBA" id="ARBA00023139"/>
    </source>
</evidence>
<comment type="subcellular location">
    <subcellularLocation>
        <location evidence="1">Cell envelope</location>
    </subcellularLocation>
</comment>
<evidence type="ECO:0000313" key="8">
    <source>
        <dbReference type="EMBL" id="TWS27119.1"/>
    </source>
</evidence>
<sequence>MLRSTPEFMHTSSVRAGLPSFHSAPGGSARTDSRGEPMNLKASRAAVALLAAGALVLTGCADKKSDDGGATATTATAASGASGSPTAAPSVDASGLPTVQIVQDAALATRETYSEHLTLDVDKGIQGLPVTSVVGDIISFKDTKRVAAQGDANVRVQDNYVQTKFVVIDGVMYANLGGAKYQPMGKTGEKGVYDPAIILDLEKGLAKILDSVQNPKVDGKDTANGLKTVKVTGTVATQVLDPLLPQITDIATRGNAGATLPITLWIVFDPSANPQPKPNVTRMEVKLKELPITLNLTEFGKDVKITKPAT</sequence>
<dbReference type="InterPro" id="IPR009830">
    <property type="entry name" value="LppX/LprAFG"/>
</dbReference>
<keyword evidence="5" id="KW-0564">Palmitate</keyword>
<dbReference type="CDD" id="cd16334">
    <property type="entry name" value="LppX-like"/>
    <property type="match status" value="1"/>
</dbReference>
<evidence type="ECO:0000256" key="3">
    <source>
        <dbReference type="ARBA" id="ARBA00022475"/>
    </source>
</evidence>
<gene>
    <name evidence="8" type="ORF">FK530_20065</name>
</gene>
<dbReference type="Gene3D" id="2.50.20.20">
    <property type="match status" value="1"/>
</dbReference>
<comment type="caution">
    <text evidence="8">The sequence shown here is derived from an EMBL/GenBank/DDBJ whole genome shotgun (WGS) entry which is preliminary data.</text>
</comment>
<keyword evidence="4" id="KW-0732">Signal</keyword>